<organism evidence="6 7">
    <name type="scientific">Vanrija pseudolonga</name>
    <dbReference type="NCBI Taxonomy" id="143232"/>
    <lineage>
        <taxon>Eukaryota</taxon>
        <taxon>Fungi</taxon>
        <taxon>Dikarya</taxon>
        <taxon>Basidiomycota</taxon>
        <taxon>Agaricomycotina</taxon>
        <taxon>Tremellomycetes</taxon>
        <taxon>Trichosporonales</taxon>
        <taxon>Trichosporonaceae</taxon>
        <taxon>Vanrija</taxon>
    </lineage>
</organism>
<evidence type="ECO:0000256" key="2">
    <source>
        <dbReference type="ARBA" id="ARBA00022723"/>
    </source>
</evidence>
<evidence type="ECO:0000256" key="1">
    <source>
        <dbReference type="ARBA" id="ARBA00004123"/>
    </source>
</evidence>
<dbReference type="GO" id="GO:0003677">
    <property type="term" value="F:DNA binding"/>
    <property type="evidence" value="ECO:0007669"/>
    <property type="project" value="InterPro"/>
</dbReference>
<sequence length="672" mass="74664">MSSAEGRAPKRRRVQPIVSCLECRRMKWKCDREFPCANCRKRGIGHMCPGGMLQPMKGRQAQVASETSALQAKVQELEQALAAAQSRLAAAEVNPRSSSSQGLLTRGGVLEGHGGGGVDEDEDDNDDDEVEPQDKEFGHGRLVVGADGYSTFYGNAGEQYILHSASDRYAAEANPFIFASHGGQTVDRLVAQLPRRDDAARWATLYFEAGLFFALLDKFYDGGLPHSGGGTTHQLAVVFLVIASGAAMDLELSPYNDIAEKYFLLGRSSLAINSSSSITLVQAINLMSRHISNTFKGPKATESFWNTLGLHRDGHTWDLEPEEVERRRRVFWEIYSEDVWQSMILGRPRLISAATVDCAFPSPTSSSSEDVQFMFHEYKQYRLVKILARVNDMQTQVAPIAYRKILEVHRALMSFESDLPALLHVDAALSPTTHHRIHFQRLTLKLLAQEGYMFLHRAYFARALRDFAKEPLASTFGYVIELEASRVVLSIFRDSLAVNSLLACRFWIFFFHAFTAVVNFAAVVVRSPTSSLAAAALVHVEQGLALFESIPEGFRSRDDLPVLRRLAEQARLALRSVGAREPHTADDIIGIGTKLVRMDQPAPPQDYKMPTTLDEAVAVAHQVDIEHPEPPASEPGQEWWCPIPEATLFDLNSSIGSLEASLDLDEYSHRPY</sequence>
<dbReference type="InterPro" id="IPR001138">
    <property type="entry name" value="Zn2Cys6_DnaBD"/>
</dbReference>
<dbReference type="GO" id="GO:0006351">
    <property type="term" value="P:DNA-templated transcription"/>
    <property type="evidence" value="ECO:0007669"/>
    <property type="project" value="InterPro"/>
</dbReference>
<dbReference type="Gene3D" id="4.10.240.10">
    <property type="entry name" value="Zn(2)-C6 fungal-type DNA-binding domain"/>
    <property type="match status" value="1"/>
</dbReference>
<feature type="compositionally biased region" description="Acidic residues" evidence="4">
    <location>
        <begin position="118"/>
        <end position="131"/>
    </location>
</feature>
<dbReference type="PROSITE" id="PS50048">
    <property type="entry name" value="ZN2_CY6_FUNGAL_2"/>
    <property type="match status" value="1"/>
</dbReference>
<dbReference type="CDD" id="cd12148">
    <property type="entry name" value="fungal_TF_MHR"/>
    <property type="match status" value="1"/>
</dbReference>
<dbReference type="PANTHER" id="PTHR31001">
    <property type="entry name" value="UNCHARACTERIZED TRANSCRIPTIONAL REGULATORY PROTEIN"/>
    <property type="match status" value="1"/>
</dbReference>
<dbReference type="GeneID" id="87809789"/>
<dbReference type="PROSITE" id="PS00463">
    <property type="entry name" value="ZN2_CY6_FUNGAL_1"/>
    <property type="match status" value="1"/>
</dbReference>
<dbReference type="Pfam" id="PF04082">
    <property type="entry name" value="Fungal_trans"/>
    <property type="match status" value="1"/>
</dbReference>
<dbReference type="SMART" id="SM00066">
    <property type="entry name" value="GAL4"/>
    <property type="match status" value="1"/>
</dbReference>
<evidence type="ECO:0000256" key="3">
    <source>
        <dbReference type="ARBA" id="ARBA00023242"/>
    </source>
</evidence>
<dbReference type="GO" id="GO:0000981">
    <property type="term" value="F:DNA-binding transcription factor activity, RNA polymerase II-specific"/>
    <property type="evidence" value="ECO:0007669"/>
    <property type="project" value="InterPro"/>
</dbReference>
<keyword evidence="3" id="KW-0539">Nucleus</keyword>
<evidence type="ECO:0000259" key="5">
    <source>
        <dbReference type="PROSITE" id="PS50048"/>
    </source>
</evidence>
<dbReference type="PANTHER" id="PTHR31001:SF56">
    <property type="entry name" value="ZN(2)-C6 FUNGAL-TYPE DOMAIN-CONTAINING PROTEIN"/>
    <property type="match status" value="1"/>
</dbReference>
<dbReference type="Proteomes" id="UP000827549">
    <property type="component" value="Chromosome 4"/>
</dbReference>
<dbReference type="SUPFAM" id="SSF57701">
    <property type="entry name" value="Zn2/Cys6 DNA-binding domain"/>
    <property type="match status" value="1"/>
</dbReference>
<gene>
    <name evidence="6" type="primary">SPAC1F7.11c_7</name>
    <name evidence="6" type="ORF">LOC62_04G006567</name>
</gene>
<dbReference type="RefSeq" id="XP_062629116.1">
    <property type="nucleotide sequence ID" value="XM_062773132.1"/>
</dbReference>
<reference evidence="6" key="1">
    <citation type="submission" date="2023-10" db="EMBL/GenBank/DDBJ databases">
        <authorList>
            <person name="Noh H."/>
        </authorList>
    </citation>
    <scope>NUCLEOTIDE SEQUENCE</scope>
    <source>
        <strain evidence="6">DUCC4014</strain>
    </source>
</reference>
<evidence type="ECO:0000256" key="4">
    <source>
        <dbReference type="SAM" id="MobiDB-lite"/>
    </source>
</evidence>
<protein>
    <submittedName>
        <fullName evidence="6">Purtative transcriptional regulatory protein</fullName>
    </submittedName>
</protein>
<name>A0AAF1BNF2_9TREE</name>
<feature type="domain" description="Zn(2)-C6 fungal-type" evidence="5">
    <location>
        <begin position="19"/>
        <end position="48"/>
    </location>
</feature>
<dbReference type="AlphaFoldDB" id="A0AAF1BNF2"/>
<dbReference type="InterPro" id="IPR007219">
    <property type="entry name" value="XnlR_reg_dom"/>
</dbReference>
<evidence type="ECO:0000313" key="6">
    <source>
        <dbReference type="EMBL" id="WOO83084.1"/>
    </source>
</evidence>
<evidence type="ECO:0000313" key="7">
    <source>
        <dbReference type="Proteomes" id="UP000827549"/>
    </source>
</evidence>
<dbReference type="CDD" id="cd00067">
    <property type="entry name" value="GAL4"/>
    <property type="match status" value="1"/>
</dbReference>
<dbReference type="GO" id="GO:0008270">
    <property type="term" value="F:zinc ion binding"/>
    <property type="evidence" value="ECO:0007669"/>
    <property type="project" value="InterPro"/>
</dbReference>
<feature type="region of interest" description="Disordered" evidence="4">
    <location>
        <begin position="91"/>
        <end position="137"/>
    </location>
</feature>
<proteinExistence type="predicted"/>
<dbReference type="EMBL" id="CP086717">
    <property type="protein sequence ID" value="WOO83084.1"/>
    <property type="molecule type" value="Genomic_DNA"/>
</dbReference>
<keyword evidence="2" id="KW-0479">Metal-binding</keyword>
<accession>A0AAF1BNF2</accession>
<dbReference type="Pfam" id="PF00172">
    <property type="entry name" value="Zn_clus"/>
    <property type="match status" value="1"/>
</dbReference>
<dbReference type="InterPro" id="IPR050613">
    <property type="entry name" value="Sec_Metabolite_Reg"/>
</dbReference>
<dbReference type="SMART" id="SM00906">
    <property type="entry name" value="Fungal_trans"/>
    <property type="match status" value="1"/>
</dbReference>
<keyword evidence="7" id="KW-1185">Reference proteome</keyword>
<dbReference type="GO" id="GO:0005634">
    <property type="term" value="C:nucleus"/>
    <property type="evidence" value="ECO:0007669"/>
    <property type="project" value="UniProtKB-SubCell"/>
</dbReference>
<comment type="subcellular location">
    <subcellularLocation>
        <location evidence="1">Nucleus</location>
    </subcellularLocation>
</comment>
<dbReference type="InterPro" id="IPR036864">
    <property type="entry name" value="Zn2-C6_fun-type_DNA-bd_sf"/>
</dbReference>